<dbReference type="InterPro" id="IPR020946">
    <property type="entry name" value="Flavin_mOase-like"/>
</dbReference>
<evidence type="ECO:0000256" key="3">
    <source>
        <dbReference type="ARBA" id="ARBA00022630"/>
    </source>
</evidence>
<dbReference type="OrthoDB" id="66881at2759"/>
<evidence type="ECO:0000256" key="7">
    <source>
        <dbReference type="ARBA" id="ARBA00023033"/>
    </source>
</evidence>
<organism evidence="8 9">
    <name type="scientific">Hyaloscypha variabilis (strain UAMH 11265 / GT02V1 / F)</name>
    <name type="common">Meliniomyces variabilis</name>
    <dbReference type="NCBI Taxonomy" id="1149755"/>
    <lineage>
        <taxon>Eukaryota</taxon>
        <taxon>Fungi</taxon>
        <taxon>Dikarya</taxon>
        <taxon>Ascomycota</taxon>
        <taxon>Pezizomycotina</taxon>
        <taxon>Leotiomycetes</taxon>
        <taxon>Helotiales</taxon>
        <taxon>Hyaloscyphaceae</taxon>
        <taxon>Hyaloscypha</taxon>
        <taxon>Hyaloscypha variabilis</taxon>
    </lineage>
</organism>
<evidence type="ECO:0000313" key="8">
    <source>
        <dbReference type="EMBL" id="PMD37317.1"/>
    </source>
</evidence>
<dbReference type="Gene3D" id="3.50.50.60">
    <property type="entry name" value="FAD/NAD(P)-binding domain"/>
    <property type="match status" value="2"/>
</dbReference>
<keyword evidence="9" id="KW-1185">Reference proteome</keyword>
<dbReference type="PRINTS" id="PR00370">
    <property type="entry name" value="FMOXYGENASE"/>
</dbReference>
<keyword evidence="3" id="KW-0285">Flavoprotein</keyword>
<dbReference type="InterPro" id="IPR050346">
    <property type="entry name" value="FMO-like"/>
</dbReference>
<dbReference type="Pfam" id="PF00743">
    <property type="entry name" value="FMO-like"/>
    <property type="match status" value="2"/>
</dbReference>
<dbReference type="GO" id="GO:0050660">
    <property type="term" value="F:flavin adenine dinucleotide binding"/>
    <property type="evidence" value="ECO:0007669"/>
    <property type="project" value="InterPro"/>
</dbReference>
<evidence type="ECO:0000256" key="6">
    <source>
        <dbReference type="ARBA" id="ARBA00023002"/>
    </source>
</evidence>
<keyword evidence="6" id="KW-0560">Oxidoreductase</keyword>
<keyword evidence="4" id="KW-0274">FAD</keyword>
<dbReference type="Proteomes" id="UP000235786">
    <property type="component" value="Unassembled WGS sequence"/>
</dbReference>
<gene>
    <name evidence="8" type="ORF">L207DRAFT_636044</name>
</gene>
<keyword evidence="7 8" id="KW-0503">Monooxygenase</keyword>
<evidence type="ECO:0000256" key="1">
    <source>
        <dbReference type="ARBA" id="ARBA00001974"/>
    </source>
</evidence>
<dbReference type="InterPro" id="IPR000960">
    <property type="entry name" value="Flavin_mOase"/>
</dbReference>
<protein>
    <submittedName>
        <fullName evidence="8">Flavin dependent monooxygenase-like protein</fullName>
    </submittedName>
</protein>
<proteinExistence type="inferred from homology"/>
<dbReference type="FunFam" id="3.50.50.60:FF:000138">
    <property type="entry name" value="Flavin-containing monooxygenase"/>
    <property type="match status" value="1"/>
</dbReference>
<evidence type="ECO:0000256" key="5">
    <source>
        <dbReference type="ARBA" id="ARBA00022857"/>
    </source>
</evidence>
<dbReference type="EMBL" id="KZ613949">
    <property type="protein sequence ID" value="PMD37317.1"/>
    <property type="molecule type" value="Genomic_DNA"/>
</dbReference>
<dbReference type="PANTHER" id="PTHR23023">
    <property type="entry name" value="DIMETHYLANILINE MONOOXYGENASE"/>
    <property type="match status" value="1"/>
</dbReference>
<sequence>MGSLPLQSASLQVKRIAIIGAGPSGLAVAKYLLAEKFDKIDIYEQQAEVGGVWNYNYNITNAVPVPQTTPDVPPDEPVWPPGAEAPLFPNPMYDSLITNIPKQLMQYSDQAFLSESLLFPTREDVQDYLVRYSQGVRQLIKFSNQVQEVTLSQEIGQDRWHVTARSTITNTVTRNEYDAVVVANGHYSVPFIPPVPGIEEFQAKHPSIISHSKNYRSPKSFANKKVIVIGGGASGLDIGNQISVVCQKPLLNSIRSEQPLKLGKEIKEEVPPIAKYLVNERGVRFEDGRVEKDVDAIVYCTGYLYAYPFLRSLDPPIVTTGRRVIGLYKQLFHISHPTLAFTALSQKVIPFPLSESQGAVIAKVWSNKLLLPDESVMRAWEKQKVDELGDTRNFHILGYPRDADHINELHDWAGQAENGFAKEPPYWDEQQRHIRSVFADIRKRFIELGGKATSMKGLGPEFEDLNRL</sequence>
<name>A0A2J6RFL7_HYAVF</name>
<evidence type="ECO:0000256" key="4">
    <source>
        <dbReference type="ARBA" id="ARBA00022827"/>
    </source>
</evidence>
<comment type="cofactor">
    <cofactor evidence="1">
        <name>FAD</name>
        <dbReference type="ChEBI" id="CHEBI:57692"/>
    </cofactor>
</comment>
<dbReference type="AlphaFoldDB" id="A0A2J6RFL7"/>
<comment type="similarity">
    <text evidence="2">Belongs to the FMO family.</text>
</comment>
<dbReference type="GO" id="GO:0004499">
    <property type="term" value="F:N,N-dimethylaniline monooxygenase activity"/>
    <property type="evidence" value="ECO:0007669"/>
    <property type="project" value="InterPro"/>
</dbReference>
<dbReference type="Pfam" id="PF13450">
    <property type="entry name" value="NAD_binding_8"/>
    <property type="match status" value="1"/>
</dbReference>
<dbReference type="SUPFAM" id="SSF51905">
    <property type="entry name" value="FAD/NAD(P)-binding domain"/>
    <property type="match status" value="2"/>
</dbReference>
<keyword evidence="5" id="KW-0521">NADP</keyword>
<dbReference type="GO" id="GO:0050661">
    <property type="term" value="F:NADP binding"/>
    <property type="evidence" value="ECO:0007669"/>
    <property type="project" value="InterPro"/>
</dbReference>
<accession>A0A2J6RFL7</accession>
<reference evidence="8 9" key="1">
    <citation type="submission" date="2016-04" db="EMBL/GenBank/DDBJ databases">
        <title>A degradative enzymes factory behind the ericoid mycorrhizal symbiosis.</title>
        <authorList>
            <consortium name="DOE Joint Genome Institute"/>
            <person name="Martino E."/>
            <person name="Morin E."/>
            <person name="Grelet G."/>
            <person name="Kuo A."/>
            <person name="Kohler A."/>
            <person name="Daghino S."/>
            <person name="Barry K."/>
            <person name="Choi C."/>
            <person name="Cichocki N."/>
            <person name="Clum A."/>
            <person name="Copeland A."/>
            <person name="Hainaut M."/>
            <person name="Haridas S."/>
            <person name="Labutti K."/>
            <person name="Lindquist E."/>
            <person name="Lipzen A."/>
            <person name="Khouja H.-R."/>
            <person name="Murat C."/>
            <person name="Ohm R."/>
            <person name="Olson A."/>
            <person name="Spatafora J."/>
            <person name="Veneault-Fourrey C."/>
            <person name="Henrissat B."/>
            <person name="Grigoriev I."/>
            <person name="Martin F."/>
            <person name="Perotto S."/>
        </authorList>
    </citation>
    <scope>NUCLEOTIDE SEQUENCE [LARGE SCALE GENOMIC DNA]</scope>
    <source>
        <strain evidence="8 9">F</strain>
    </source>
</reference>
<dbReference type="InterPro" id="IPR036188">
    <property type="entry name" value="FAD/NAD-bd_sf"/>
</dbReference>
<evidence type="ECO:0000256" key="2">
    <source>
        <dbReference type="ARBA" id="ARBA00009183"/>
    </source>
</evidence>
<evidence type="ECO:0000313" key="9">
    <source>
        <dbReference type="Proteomes" id="UP000235786"/>
    </source>
</evidence>